<dbReference type="RefSeq" id="WP_084090391.1">
    <property type="nucleotide sequence ID" value="NZ_FWXD01000008.1"/>
</dbReference>
<evidence type="ECO:0000256" key="5">
    <source>
        <dbReference type="ARBA" id="ARBA00022989"/>
    </source>
</evidence>
<evidence type="ECO:0000256" key="1">
    <source>
        <dbReference type="ARBA" id="ARBA00004651"/>
    </source>
</evidence>
<dbReference type="AlphaFoldDB" id="A0A1W1XIL7"/>
<dbReference type="Pfam" id="PF00893">
    <property type="entry name" value="Multi_Drug_Res"/>
    <property type="match status" value="1"/>
</dbReference>
<evidence type="ECO:0000256" key="8">
    <source>
        <dbReference type="ARBA" id="ARBA00039168"/>
    </source>
</evidence>
<name>A0A1W1XIL7_9NEIS</name>
<dbReference type="SUPFAM" id="SSF103481">
    <property type="entry name" value="Multidrug resistance efflux transporter EmrE"/>
    <property type="match status" value="1"/>
</dbReference>
<keyword evidence="12" id="KW-1185">Reference proteome</keyword>
<evidence type="ECO:0000256" key="7">
    <source>
        <dbReference type="ARBA" id="ARBA00038151"/>
    </source>
</evidence>
<protein>
    <recommendedName>
        <fullName evidence="8">Guanidinium exporter</fullName>
    </recommendedName>
</protein>
<organism evidence="11 12">
    <name type="scientific">Andreprevotia lacus DSM 23236</name>
    <dbReference type="NCBI Taxonomy" id="1121001"/>
    <lineage>
        <taxon>Bacteria</taxon>
        <taxon>Pseudomonadati</taxon>
        <taxon>Pseudomonadota</taxon>
        <taxon>Betaproteobacteria</taxon>
        <taxon>Neisseriales</taxon>
        <taxon>Chitinibacteraceae</taxon>
        <taxon>Andreprevotia</taxon>
    </lineage>
</organism>
<dbReference type="STRING" id="1121001.SAMN02745857_01656"/>
<keyword evidence="4 9" id="KW-0812">Transmembrane</keyword>
<dbReference type="FunFam" id="1.10.3730.20:FF:000001">
    <property type="entry name" value="Quaternary ammonium compound resistance transporter SugE"/>
    <property type="match status" value="1"/>
</dbReference>
<evidence type="ECO:0000313" key="12">
    <source>
        <dbReference type="Proteomes" id="UP000192761"/>
    </source>
</evidence>
<evidence type="ECO:0000256" key="9">
    <source>
        <dbReference type="RuleBase" id="RU003942"/>
    </source>
</evidence>
<keyword evidence="5 10" id="KW-1133">Transmembrane helix</keyword>
<reference evidence="11 12" key="1">
    <citation type="submission" date="2017-04" db="EMBL/GenBank/DDBJ databases">
        <authorList>
            <person name="Afonso C.L."/>
            <person name="Miller P.J."/>
            <person name="Scott M.A."/>
            <person name="Spackman E."/>
            <person name="Goraichik I."/>
            <person name="Dimitrov K.M."/>
            <person name="Suarez D.L."/>
            <person name="Swayne D.E."/>
        </authorList>
    </citation>
    <scope>NUCLEOTIDE SEQUENCE [LARGE SCALE GENOMIC DNA]</scope>
    <source>
        <strain evidence="11 12">DSM 23236</strain>
    </source>
</reference>
<dbReference type="Proteomes" id="UP000192761">
    <property type="component" value="Unassembled WGS sequence"/>
</dbReference>
<evidence type="ECO:0000256" key="2">
    <source>
        <dbReference type="ARBA" id="ARBA00022448"/>
    </source>
</evidence>
<accession>A0A1W1XIL7</accession>
<comment type="subcellular location">
    <subcellularLocation>
        <location evidence="1 9">Cell membrane</location>
        <topology evidence="1 9">Multi-pass membrane protein</topology>
    </subcellularLocation>
</comment>
<keyword evidence="3" id="KW-1003">Cell membrane</keyword>
<dbReference type="PANTHER" id="PTHR30561:SF0">
    <property type="entry name" value="GUANIDINIUM EXPORTER"/>
    <property type="match status" value="1"/>
</dbReference>
<dbReference type="Gene3D" id="1.10.3730.20">
    <property type="match status" value="1"/>
</dbReference>
<dbReference type="PANTHER" id="PTHR30561">
    <property type="entry name" value="SMR FAMILY PROTON-DEPENDENT DRUG EFFLUX TRANSPORTER SUGE"/>
    <property type="match status" value="1"/>
</dbReference>
<feature type="transmembrane region" description="Helical" evidence="10">
    <location>
        <begin position="89"/>
        <end position="107"/>
    </location>
</feature>
<evidence type="ECO:0000256" key="10">
    <source>
        <dbReference type="SAM" id="Phobius"/>
    </source>
</evidence>
<keyword evidence="6 10" id="KW-0472">Membrane</keyword>
<keyword evidence="2" id="KW-0813">Transport</keyword>
<dbReference type="InterPro" id="IPR045324">
    <property type="entry name" value="Small_multidrug_res"/>
</dbReference>
<evidence type="ECO:0000256" key="3">
    <source>
        <dbReference type="ARBA" id="ARBA00022475"/>
    </source>
</evidence>
<dbReference type="EMBL" id="FWXD01000008">
    <property type="protein sequence ID" value="SMC23662.1"/>
    <property type="molecule type" value="Genomic_DNA"/>
</dbReference>
<feature type="transmembrane region" description="Helical" evidence="10">
    <location>
        <begin position="62"/>
        <end position="83"/>
    </location>
</feature>
<proteinExistence type="inferred from homology"/>
<dbReference type="GO" id="GO:1990961">
    <property type="term" value="P:xenobiotic detoxification by transmembrane export across the plasma membrane"/>
    <property type="evidence" value="ECO:0007669"/>
    <property type="project" value="UniProtKB-ARBA"/>
</dbReference>
<dbReference type="OrthoDB" id="9808638at2"/>
<dbReference type="InterPro" id="IPR000390">
    <property type="entry name" value="Small_drug/metabolite_transptr"/>
</dbReference>
<evidence type="ECO:0000256" key="4">
    <source>
        <dbReference type="ARBA" id="ARBA00022692"/>
    </source>
</evidence>
<dbReference type="GO" id="GO:0005886">
    <property type="term" value="C:plasma membrane"/>
    <property type="evidence" value="ECO:0007669"/>
    <property type="project" value="UniProtKB-SubCell"/>
</dbReference>
<comment type="similarity">
    <text evidence="7">Belongs to the drug/metabolite transporter (DMT) superfamily. Small multidrug resistance (SMR) (TC 2.A.7.1) family. Gdx/SugE subfamily.</text>
</comment>
<gene>
    <name evidence="11" type="ORF">SAMN02745857_01656</name>
</gene>
<dbReference type="InterPro" id="IPR037185">
    <property type="entry name" value="EmrE-like"/>
</dbReference>
<sequence length="108" mass="11297">MSPSLLPWISLIFAGLFEVAWALALKASQGFSKPLPTLIFAVTAAVSMVLLAYAMKHLPAGTAYAIWTGIGAVGTVVLGMVWFGDPVNMLRIASIVLILAGIIGLKLA</sequence>
<dbReference type="GO" id="GO:0022857">
    <property type="term" value="F:transmembrane transporter activity"/>
    <property type="evidence" value="ECO:0007669"/>
    <property type="project" value="InterPro"/>
</dbReference>
<evidence type="ECO:0000256" key="6">
    <source>
        <dbReference type="ARBA" id="ARBA00023136"/>
    </source>
</evidence>
<feature type="transmembrane region" description="Helical" evidence="10">
    <location>
        <begin position="38"/>
        <end position="55"/>
    </location>
</feature>
<evidence type="ECO:0000313" key="11">
    <source>
        <dbReference type="EMBL" id="SMC23662.1"/>
    </source>
</evidence>